<proteinExistence type="predicted"/>
<reference evidence="2 3" key="1">
    <citation type="submission" date="2024-12" db="EMBL/GenBank/DDBJ databases">
        <title>The coexistence of Mycolicibacterium septicum and Mycolicibacterium nivoides in clinical samples.</title>
        <authorList>
            <person name="Wang C."/>
            <person name="Feng Y."/>
            <person name="Zong Z."/>
        </authorList>
    </citation>
    <scope>NUCLEOTIDE SEQUENCE [LARGE SCALE GENOMIC DNA]</scope>
    <source>
        <strain evidence="2 3">120309</strain>
    </source>
</reference>
<dbReference type="Proteomes" id="UP001635816">
    <property type="component" value="Unassembled WGS sequence"/>
</dbReference>
<sequence>MPNSCRRAITAIGATTAALVVPALLNVAPAHGDPLPGFCVPPSVVDNVCTARLTSVTADVVDGTITGTPDGGGAAVTLAGPADAYLKSAGFGDAPPEAVQRWDAEIDNVSNLDTSPADPNWYGNAKAKVFLPRTLNELATKFPPGSLVVRFTPDDSRPDAFRLVSIQPTR</sequence>
<evidence type="ECO:0000256" key="1">
    <source>
        <dbReference type="SAM" id="SignalP"/>
    </source>
</evidence>
<comment type="caution">
    <text evidence="2">The sequence shown here is derived from an EMBL/GenBank/DDBJ whole genome shotgun (WGS) entry which is preliminary data.</text>
</comment>
<protein>
    <recommendedName>
        <fullName evidence="4">Secreted protein</fullName>
    </recommendedName>
</protein>
<dbReference type="RefSeq" id="WP_409544217.1">
    <property type="nucleotide sequence ID" value="NZ_JBKBDD010000007.1"/>
</dbReference>
<evidence type="ECO:0000313" key="3">
    <source>
        <dbReference type="Proteomes" id="UP001635816"/>
    </source>
</evidence>
<feature type="chain" id="PRO_5047110800" description="Secreted protein" evidence="1">
    <location>
        <begin position="33"/>
        <end position="170"/>
    </location>
</feature>
<organism evidence="2 3">
    <name type="scientific">Mycolicibacterium nivoides</name>
    <dbReference type="NCBI Taxonomy" id="2487344"/>
    <lineage>
        <taxon>Bacteria</taxon>
        <taxon>Bacillati</taxon>
        <taxon>Actinomycetota</taxon>
        <taxon>Actinomycetes</taxon>
        <taxon>Mycobacteriales</taxon>
        <taxon>Mycobacteriaceae</taxon>
        <taxon>Mycolicibacterium</taxon>
    </lineage>
</organism>
<keyword evidence="1" id="KW-0732">Signal</keyword>
<evidence type="ECO:0000313" key="2">
    <source>
        <dbReference type="EMBL" id="MFN6545735.1"/>
    </source>
</evidence>
<name>A0ABW9LD65_9MYCO</name>
<dbReference type="EMBL" id="JBKBDD010000007">
    <property type="protein sequence ID" value="MFN6545735.1"/>
    <property type="molecule type" value="Genomic_DNA"/>
</dbReference>
<feature type="signal peptide" evidence="1">
    <location>
        <begin position="1"/>
        <end position="32"/>
    </location>
</feature>
<evidence type="ECO:0008006" key="4">
    <source>
        <dbReference type="Google" id="ProtNLM"/>
    </source>
</evidence>
<accession>A0ABW9LD65</accession>
<gene>
    <name evidence="2" type="ORF">ACK4CT_21315</name>
</gene>
<keyword evidence="3" id="KW-1185">Reference proteome</keyword>